<name>A0ABD0S623_LOXSC</name>
<dbReference type="Proteomes" id="UP001549921">
    <property type="component" value="Unassembled WGS sequence"/>
</dbReference>
<dbReference type="InterPro" id="IPR036397">
    <property type="entry name" value="RNaseH_sf"/>
</dbReference>
<protein>
    <recommendedName>
        <fullName evidence="1">Integrase catalytic domain-containing protein</fullName>
    </recommendedName>
</protein>
<evidence type="ECO:0000313" key="3">
    <source>
        <dbReference type="Proteomes" id="UP001549921"/>
    </source>
</evidence>
<evidence type="ECO:0000259" key="1">
    <source>
        <dbReference type="PROSITE" id="PS50994"/>
    </source>
</evidence>
<dbReference type="InterPro" id="IPR012337">
    <property type="entry name" value="RNaseH-like_sf"/>
</dbReference>
<dbReference type="InterPro" id="IPR040676">
    <property type="entry name" value="DUF5641"/>
</dbReference>
<dbReference type="InterPro" id="IPR001584">
    <property type="entry name" value="Integrase_cat-core"/>
</dbReference>
<dbReference type="Gene3D" id="3.30.420.10">
    <property type="entry name" value="Ribonuclease H-like superfamily/Ribonuclease H"/>
    <property type="match status" value="1"/>
</dbReference>
<organism evidence="2 3">
    <name type="scientific">Loxostege sticticalis</name>
    <name type="common">Beet webworm moth</name>
    <dbReference type="NCBI Taxonomy" id="481309"/>
    <lineage>
        <taxon>Eukaryota</taxon>
        <taxon>Metazoa</taxon>
        <taxon>Ecdysozoa</taxon>
        <taxon>Arthropoda</taxon>
        <taxon>Hexapoda</taxon>
        <taxon>Insecta</taxon>
        <taxon>Pterygota</taxon>
        <taxon>Neoptera</taxon>
        <taxon>Endopterygota</taxon>
        <taxon>Lepidoptera</taxon>
        <taxon>Glossata</taxon>
        <taxon>Ditrysia</taxon>
        <taxon>Pyraloidea</taxon>
        <taxon>Crambidae</taxon>
        <taxon>Pyraustinae</taxon>
        <taxon>Loxostege</taxon>
    </lineage>
</organism>
<sequence>MYRQILISPKYRVLQNILWRESPNDDLKCIQLQTITYGLTSSAFLATRCLIELARIHGARYPLAAEALKNNTYIDDVIVGAASSADAILLKQELIELLRLGGFELHKWCSNDINALSDIPQEKLSFDSVQFDRHDPLTIKTLGVSYEVQTDQFKFTEPKKHSCDLATKRTVLSYISQFFDPLGLINPIIVKAKLLLQKIWQSQLDWDTPLPEDLNTLWISFYSEMQLMSPIHVQRNLNMSNSDYIQIIGFCDASSQAYGCCIYIKALKNGQCHINLLCAKSRIAPIDGKTTIPKLELNAAVLLSKLTRNIQDLMPQISECFLFTDSKIVLSWLESPPVKLPAYMGNRVLEIKKCNANWLHSPGALNPADILSRGADPDQLYENNLWWHGPDFLTGNDYHISMSSVEYPVLGECSFNDASLNYETVEKQLLPLFDKISSLGKMIRIMIYVQRFISKCKKTYDASISLAQEYKNAKSNIIRLVQHFYFTEEISCLLDGRPIKSNLQALHPFLDSNNMLRVGGRLEQAQQLPFNKRFPLILPKKCHVTTLIIQNEHISLLHAGLKLTHSSLVQNYWIINAVREIKKVIHKCLKCFRLKCQGAQQLMGSLPRDRITPARIFSKVGIDYFGPVNVKQSSLRRSVISKGYVAVFICFVTKAVHLEAVSDLTTECFLAAFKRFISRRGMPTDVYCDNMSTFKSANTQLIQLYNNERHVENVTDFGAQKGIQFHFIPSYSPNFGGLWEAAVKSAKHHFKRILGLNTVTYEQLNTLIVEIEGILNSRPLTSMSQDLSDFSFLTPGHFLIGCPITAVPEPDVTAVPYNRLRFWRRCLQMKQHFWHVWSKDYISMLNSRTKWLKVCPNLKEGMLVLVKTDSTPPLQWPMGRIEKIFAGSDGMTRVVQVRTHKGSYRRSISSIIVLPIN</sequence>
<dbReference type="PANTHER" id="PTHR47331:SF4">
    <property type="entry name" value="PEPTIDASE S1 DOMAIN-CONTAINING PROTEIN"/>
    <property type="match status" value="1"/>
</dbReference>
<proteinExistence type="predicted"/>
<dbReference type="PANTHER" id="PTHR47331">
    <property type="entry name" value="PHD-TYPE DOMAIN-CONTAINING PROTEIN"/>
    <property type="match status" value="1"/>
</dbReference>
<feature type="domain" description="Integrase catalytic" evidence="1">
    <location>
        <begin position="609"/>
        <end position="803"/>
    </location>
</feature>
<dbReference type="SUPFAM" id="SSF53098">
    <property type="entry name" value="Ribonuclease H-like"/>
    <property type="match status" value="1"/>
</dbReference>
<dbReference type="Pfam" id="PF18701">
    <property type="entry name" value="DUF5641"/>
    <property type="match status" value="1"/>
</dbReference>
<dbReference type="Pfam" id="PF05380">
    <property type="entry name" value="Peptidase_A17"/>
    <property type="match status" value="1"/>
</dbReference>
<evidence type="ECO:0000313" key="2">
    <source>
        <dbReference type="EMBL" id="KAL0809202.1"/>
    </source>
</evidence>
<comment type="caution">
    <text evidence="2">The sequence shown here is derived from an EMBL/GenBank/DDBJ whole genome shotgun (WGS) entry which is preliminary data.</text>
</comment>
<dbReference type="AlphaFoldDB" id="A0ABD0S623"/>
<gene>
    <name evidence="2" type="ORF">ABMA28_011426</name>
</gene>
<dbReference type="PROSITE" id="PS50994">
    <property type="entry name" value="INTEGRASE"/>
    <property type="match status" value="1"/>
</dbReference>
<reference evidence="2 3" key="1">
    <citation type="submission" date="2024-06" db="EMBL/GenBank/DDBJ databases">
        <title>A chromosome-level genome assembly of beet webworm, Loxostege sticticalis.</title>
        <authorList>
            <person name="Zhang Y."/>
        </authorList>
    </citation>
    <scope>NUCLEOTIDE SEQUENCE [LARGE SCALE GENOMIC DNA]</scope>
    <source>
        <strain evidence="2">AQ028</strain>
        <tissue evidence="2">Male pupae</tissue>
    </source>
</reference>
<dbReference type="InterPro" id="IPR008042">
    <property type="entry name" value="Retrotrans_Pao"/>
</dbReference>
<dbReference type="EMBL" id="JBEDNZ010000029">
    <property type="protein sequence ID" value="KAL0809202.1"/>
    <property type="molecule type" value="Genomic_DNA"/>
</dbReference>
<accession>A0ABD0S623</accession>